<dbReference type="Pfam" id="PF01488">
    <property type="entry name" value="Shikimate_DH"/>
    <property type="match status" value="1"/>
</dbReference>
<dbReference type="Gene3D" id="3.30.460.30">
    <property type="entry name" value="Glutamyl-tRNA reductase, N-terminal domain"/>
    <property type="match status" value="1"/>
</dbReference>
<dbReference type="SUPFAM" id="SSF69742">
    <property type="entry name" value="Glutamyl tRNA-reductase catalytic, N-terminal domain"/>
    <property type="match status" value="1"/>
</dbReference>
<comment type="function">
    <text evidence="4">Catalyzes the NADPH-dependent reduction of glutamyl-tRNA(Glu) to glutamate 1-semialdehyde (GSA).</text>
</comment>
<feature type="binding site" evidence="4">
    <location>
        <position position="66"/>
    </location>
    <ligand>
        <name>substrate</name>
    </ligand>
</feature>
<keyword evidence="8" id="KW-1185">Reference proteome</keyword>
<comment type="domain">
    <text evidence="4">Possesses an unusual extended V-shaped dimeric structure with each monomer consisting of three distinct domains arranged along a curved 'spinal' alpha-helix. The N-terminal catalytic domain specifically recognizes the glutamate moiety of the substrate. The second domain is the NADPH-binding domain, and the third C-terminal domain is responsible for dimerization.</text>
</comment>
<dbReference type="EC" id="1.2.1.70" evidence="4"/>
<evidence type="ECO:0000256" key="2">
    <source>
        <dbReference type="ARBA" id="ARBA00023002"/>
    </source>
</evidence>
<accession>U7DAE5</accession>
<protein>
    <recommendedName>
        <fullName evidence="4">Glutamyl-tRNA reductase</fullName>
        <shortName evidence="4">GluTR</shortName>
        <ecNumber evidence="4">1.2.1.70</ecNumber>
    </recommendedName>
</protein>
<comment type="pathway">
    <text evidence="4">Porphyrin-containing compound metabolism; protoporphyrin-IX biosynthesis; 5-aminolevulinate from L-glutamyl-tRNA(Glu): step 1/2.</text>
</comment>
<proteinExistence type="inferred from homology"/>
<keyword evidence="2 4" id="KW-0560">Oxidoreductase</keyword>
<reference evidence="7 8" key="1">
    <citation type="journal article" date="2013" name="Environ. Microbiol.">
        <title>Genome analysis of Chitinivibrio alkaliphilus gen. nov., sp. nov., a novel extremely haloalkaliphilic anaerobic chitinolytic bacterium from the candidate phylum Termite Group 3.</title>
        <authorList>
            <person name="Sorokin D.Y."/>
            <person name="Gumerov V.M."/>
            <person name="Rakitin A.L."/>
            <person name="Beletsky A.V."/>
            <person name="Damste J.S."/>
            <person name="Muyzer G."/>
            <person name="Mardanov A.V."/>
            <person name="Ravin N.V."/>
        </authorList>
    </citation>
    <scope>NUCLEOTIDE SEQUENCE [LARGE SCALE GENOMIC DNA]</scope>
    <source>
        <strain evidence="7 8">ACht1</strain>
    </source>
</reference>
<feature type="binding site" evidence="4">
    <location>
        <begin position="36"/>
        <end position="39"/>
    </location>
    <ligand>
        <name>substrate</name>
    </ligand>
</feature>
<dbReference type="GO" id="GO:0008883">
    <property type="term" value="F:glutamyl-tRNA reductase activity"/>
    <property type="evidence" value="ECO:0007669"/>
    <property type="project" value="UniProtKB-UniRule"/>
</dbReference>
<dbReference type="GO" id="GO:0019353">
    <property type="term" value="P:protoporphyrinogen IX biosynthetic process from glutamate"/>
    <property type="evidence" value="ECO:0007669"/>
    <property type="project" value="TreeGrafter"/>
</dbReference>
<dbReference type="Gene3D" id="3.40.50.720">
    <property type="entry name" value="NAD(P)-binding Rossmann-like Domain"/>
    <property type="match status" value="1"/>
</dbReference>
<dbReference type="UniPathway" id="UPA00251">
    <property type="reaction ID" value="UER00316"/>
</dbReference>
<dbReference type="HAMAP" id="MF_00087">
    <property type="entry name" value="Glu_tRNA_reductase"/>
    <property type="match status" value="1"/>
</dbReference>
<dbReference type="OrthoDB" id="9795543at2"/>
<feature type="domain" description="Quinate/shikimate 5-dehydrogenase/glutamyl-tRNA reductase" evidence="5">
    <location>
        <begin position="139"/>
        <end position="257"/>
    </location>
</feature>
<comment type="catalytic activity">
    <reaction evidence="4">
        <text>(S)-4-amino-5-oxopentanoate + tRNA(Glu) + NADP(+) = L-glutamyl-tRNA(Glu) + NADPH + H(+)</text>
        <dbReference type="Rhea" id="RHEA:12344"/>
        <dbReference type="Rhea" id="RHEA-COMP:9663"/>
        <dbReference type="Rhea" id="RHEA-COMP:9680"/>
        <dbReference type="ChEBI" id="CHEBI:15378"/>
        <dbReference type="ChEBI" id="CHEBI:57501"/>
        <dbReference type="ChEBI" id="CHEBI:57783"/>
        <dbReference type="ChEBI" id="CHEBI:58349"/>
        <dbReference type="ChEBI" id="CHEBI:78442"/>
        <dbReference type="ChEBI" id="CHEBI:78520"/>
        <dbReference type="EC" id="1.2.1.70"/>
    </reaction>
</comment>
<dbReference type="InterPro" id="IPR036291">
    <property type="entry name" value="NAD(P)-bd_dom_sf"/>
</dbReference>
<evidence type="ECO:0000256" key="3">
    <source>
        <dbReference type="ARBA" id="ARBA00023244"/>
    </source>
</evidence>
<dbReference type="InterPro" id="IPR015895">
    <property type="entry name" value="4pyrrol_synth_GluRdtase_N"/>
</dbReference>
<dbReference type="RefSeq" id="WP_022636030.1">
    <property type="nucleotide sequence ID" value="NZ_ASJR01000003.1"/>
</dbReference>
<organism evidence="7 8">
    <name type="scientific">Chitinivibrio alkaliphilus ACht1</name>
    <dbReference type="NCBI Taxonomy" id="1313304"/>
    <lineage>
        <taxon>Bacteria</taxon>
        <taxon>Pseudomonadati</taxon>
        <taxon>Fibrobacterota</taxon>
        <taxon>Chitinivibrionia</taxon>
        <taxon>Chitinivibrionales</taxon>
        <taxon>Chitinivibrionaceae</taxon>
        <taxon>Chitinivibrio</taxon>
    </lineage>
</organism>
<feature type="binding site" evidence="4">
    <location>
        <begin position="146"/>
        <end position="151"/>
    </location>
    <ligand>
        <name>NADP(+)</name>
        <dbReference type="ChEBI" id="CHEBI:58349"/>
    </ligand>
</feature>
<feature type="domain" description="Glutamyl-tRNA reductase N-terminal" evidence="6">
    <location>
        <begin position="51"/>
        <end position="113"/>
    </location>
</feature>
<evidence type="ECO:0000259" key="6">
    <source>
        <dbReference type="Pfam" id="PF05201"/>
    </source>
</evidence>
<dbReference type="InterPro" id="IPR036343">
    <property type="entry name" value="GluRdtase_N_sf"/>
</dbReference>
<dbReference type="PATRIC" id="fig|1313304.3.peg.474"/>
<dbReference type="PANTHER" id="PTHR43013">
    <property type="entry name" value="GLUTAMYL-TRNA REDUCTASE"/>
    <property type="match status" value="1"/>
</dbReference>
<evidence type="ECO:0000313" key="7">
    <source>
        <dbReference type="EMBL" id="ERP39002.1"/>
    </source>
</evidence>
<gene>
    <name evidence="4" type="primary">hemA</name>
    <name evidence="7" type="ORF">CALK_0494</name>
</gene>
<dbReference type="GO" id="GO:0050661">
    <property type="term" value="F:NADP binding"/>
    <property type="evidence" value="ECO:0007669"/>
    <property type="project" value="InterPro"/>
</dbReference>
<evidence type="ECO:0000256" key="4">
    <source>
        <dbReference type="HAMAP-Rule" id="MF_00087"/>
    </source>
</evidence>
<feature type="binding site" evidence="4">
    <location>
        <position position="77"/>
    </location>
    <ligand>
        <name>substrate</name>
    </ligand>
</feature>
<comment type="similarity">
    <text evidence="4">Belongs to the glutamyl-tRNA reductase family.</text>
</comment>
<dbReference type="SUPFAM" id="SSF51735">
    <property type="entry name" value="NAD(P)-binding Rossmann-fold domains"/>
    <property type="match status" value="1"/>
</dbReference>
<dbReference type="EMBL" id="ASJR01000003">
    <property type="protein sequence ID" value="ERP39002.1"/>
    <property type="molecule type" value="Genomic_DNA"/>
</dbReference>
<comment type="subunit">
    <text evidence="4">Homodimer.</text>
</comment>
<dbReference type="InterPro" id="IPR000343">
    <property type="entry name" value="4pyrrol_synth_GluRdtase"/>
</dbReference>
<keyword evidence="3 4" id="KW-0627">Porphyrin biosynthesis</keyword>
<dbReference type="STRING" id="1313304.CALK_0494"/>
<evidence type="ECO:0000259" key="5">
    <source>
        <dbReference type="Pfam" id="PF01488"/>
    </source>
</evidence>
<feature type="active site" description="Nucleophile" evidence="4">
    <location>
        <position position="37"/>
    </location>
</feature>
<dbReference type="PANTHER" id="PTHR43013:SF1">
    <property type="entry name" value="GLUTAMYL-TRNA REDUCTASE"/>
    <property type="match status" value="1"/>
</dbReference>
<evidence type="ECO:0000256" key="1">
    <source>
        <dbReference type="ARBA" id="ARBA00022857"/>
    </source>
</evidence>
<comment type="miscellaneous">
    <text evidence="4">During catalysis, the active site Cys acts as a nucleophile attacking the alpha-carbonyl group of tRNA-bound glutamate with the formation of a thioester intermediate between enzyme and glutamate, and the concomitant release of tRNA(Glu). The thioester intermediate is finally reduced by direct hydride transfer from NADPH, to form the product GSA.</text>
</comment>
<sequence>MIEKIGGDQLLTLEEREDLLHQIQPLCTGPHVLLHTCNRVELYRGTGRAPREVALHLFRVTAGLESSLIGENHIQGQVKRAYMSAVREGYISPGLHHLFQAALRTGKRVRRETNLSRGAISHAHGALKVMEETGFLRPENRFLVVGTTDITRQILAHLFRRECFFLTLCNRTKEHALPLCGTYNASWVPLKNLATILPAQTVIVSATGAPHYLLTPEDFPRDRVHRLIIDLAVPRDIPPEIGTGHSYTLYNTEDVEEKISHSLGQRQKEIFPAMKIIDEEYAAFERSCFTRQLFYGGHYHEATNRKS</sequence>
<dbReference type="AlphaFoldDB" id="U7DAE5"/>
<feature type="site" description="Important for activity" evidence="4">
    <location>
        <position position="56"/>
    </location>
</feature>
<evidence type="ECO:0000313" key="8">
    <source>
        <dbReference type="Proteomes" id="UP000017148"/>
    </source>
</evidence>
<dbReference type="Proteomes" id="UP000017148">
    <property type="component" value="Unassembled WGS sequence"/>
</dbReference>
<dbReference type="Pfam" id="PF05201">
    <property type="entry name" value="GlutR_N"/>
    <property type="match status" value="1"/>
</dbReference>
<comment type="caution">
    <text evidence="7">The sequence shown here is derived from an EMBL/GenBank/DDBJ whole genome shotgun (WGS) entry which is preliminary data.</text>
</comment>
<comment type="caution">
    <text evidence="4">Lacks conserved residue(s) required for the propagation of feature annotation.</text>
</comment>
<dbReference type="eggNOG" id="COG0373">
    <property type="taxonomic scope" value="Bacteria"/>
</dbReference>
<dbReference type="InterPro" id="IPR006151">
    <property type="entry name" value="Shikm_DH/Glu-tRNA_Rdtase"/>
</dbReference>
<name>U7DAE5_9BACT</name>
<keyword evidence="1 4" id="KW-0521">NADP</keyword>